<name>A0A934SZN8_9BURK</name>
<dbReference type="InterPro" id="IPR036922">
    <property type="entry name" value="Rieske_2Fe-2S_sf"/>
</dbReference>
<evidence type="ECO:0000313" key="3">
    <source>
        <dbReference type="Proteomes" id="UP000622890"/>
    </source>
</evidence>
<dbReference type="Proteomes" id="UP000622890">
    <property type="component" value="Unassembled WGS sequence"/>
</dbReference>
<evidence type="ECO:0000256" key="1">
    <source>
        <dbReference type="ARBA" id="ARBA00008751"/>
    </source>
</evidence>
<sequence>MLDNDPVLLDCSAPPSSALAAPSALLMPDAYRSFAFASREDAAIWALDWICIGSHADIPNAGDLLPFTVGDHAVHVQRQTDGTLIGRFNQAQHGGCRTVPLQCQQGTKTPCSFTSCGHSLDRMPLRADEVGSNTPEMYQYLGLRPERLLPVRSATLGPLIFVNLNPLGEEFDHTARTFAQAMPAIADTAWERTGHAFLGFDGNWKLVGQMLAAGSATSVSNAVFTDRMALLQSECDAGDGQQCDEPTTALWTFPNLLILAQPGSLCVALLQPVAINRTRCRLSIFHAAGEEKNGLWLKRLQKKADEIKQVQRAMEAWGTASESASRSGSLPFANQALSAWLSDMVASRFERTLDPTANSLSSITRNLIPIRSMQ</sequence>
<comment type="caution">
    <text evidence="2">The sequence shown here is derived from an EMBL/GenBank/DDBJ whole genome shotgun (WGS) entry which is preliminary data.</text>
</comment>
<dbReference type="EMBL" id="JAEPBG010000024">
    <property type="protein sequence ID" value="MBK4738634.1"/>
    <property type="molecule type" value="Genomic_DNA"/>
</dbReference>
<dbReference type="PANTHER" id="PTHR43756">
    <property type="entry name" value="CHOLINE MONOOXYGENASE, CHLOROPLASTIC"/>
    <property type="match status" value="1"/>
</dbReference>
<dbReference type="InterPro" id="IPR001663">
    <property type="entry name" value="Rng_hydr_dOase-A"/>
</dbReference>
<evidence type="ECO:0008006" key="4">
    <source>
        <dbReference type="Google" id="ProtNLM"/>
    </source>
</evidence>
<reference evidence="2" key="1">
    <citation type="submission" date="2021-01" db="EMBL/GenBank/DDBJ databases">
        <title>Genome sequence of strain Noviherbaspirillum sp. DKR-6.</title>
        <authorList>
            <person name="Chaudhary D.K."/>
        </authorList>
    </citation>
    <scope>NUCLEOTIDE SEQUENCE</scope>
    <source>
        <strain evidence="2">DKR-6</strain>
    </source>
</reference>
<dbReference type="SUPFAM" id="SSF50022">
    <property type="entry name" value="ISP domain"/>
    <property type="match status" value="1"/>
</dbReference>
<evidence type="ECO:0000313" key="2">
    <source>
        <dbReference type="EMBL" id="MBK4738634.1"/>
    </source>
</evidence>
<organism evidence="2 3">
    <name type="scientific">Noviherbaspirillum pedocola</name>
    <dbReference type="NCBI Taxonomy" id="2801341"/>
    <lineage>
        <taxon>Bacteria</taxon>
        <taxon>Pseudomonadati</taxon>
        <taxon>Pseudomonadota</taxon>
        <taxon>Betaproteobacteria</taxon>
        <taxon>Burkholderiales</taxon>
        <taxon>Oxalobacteraceae</taxon>
        <taxon>Noviherbaspirillum</taxon>
    </lineage>
</organism>
<proteinExistence type="inferred from homology"/>
<dbReference type="AlphaFoldDB" id="A0A934SZN8"/>
<accession>A0A934SZN8</accession>
<dbReference type="RefSeq" id="WP_200598004.1">
    <property type="nucleotide sequence ID" value="NZ_JAEPBG010000024.1"/>
</dbReference>
<dbReference type="GO" id="GO:0051537">
    <property type="term" value="F:2 iron, 2 sulfur cluster binding"/>
    <property type="evidence" value="ECO:0007669"/>
    <property type="project" value="InterPro"/>
</dbReference>
<keyword evidence="3" id="KW-1185">Reference proteome</keyword>
<comment type="similarity">
    <text evidence="1">Belongs to the bacterial ring-hydroxylating dioxygenase alpha subunit family.</text>
</comment>
<dbReference type="PANTHER" id="PTHR43756:SF5">
    <property type="entry name" value="CHOLINE MONOOXYGENASE, CHLOROPLASTIC"/>
    <property type="match status" value="1"/>
</dbReference>
<gene>
    <name evidence="2" type="ORF">JJB74_28805</name>
</gene>
<dbReference type="Gene3D" id="2.102.10.10">
    <property type="entry name" value="Rieske [2Fe-2S] iron-sulphur domain"/>
    <property type="match status" value="1"/>
</dbReference>
<protein>
    <recommendedName>
        <fullName evidence="4">Rieske domain-containing protein</fullName>
    </recommendedName>
</protein>